<keyword evidence="3" id="KW-1185">Reference proteome</keyword>
<protein>
    <submittedName>
        <fullName evidence="2">Photoactive yellow protein</fullName>
    </submittedName>
</protein>
<sequence>MAALPAASLSSSALGVNAQADDLLRQIDELTAGDMDTLPFGLIQLDRTGRILKFNQTEANLARINRDRQLGKNFFDEVAPCTKVKEFYGRFLQGLRERSLYETFGFVFKFDHGWRNVAITLFYSEKTDSVWVLISQTSVTPPPKAQR</sequence>
<dbReference type="GO" id="GO:0006355">
    <property type="term" value="P:regulation of DNA-templated transcription"/>
    <property type="evidence" value="ECO:0007669"/>
    <property type="project" value="InterPro"/>
</dbReference>
<proteinExistence type="predicted"/>
<evidence type="ECO:0000313" key="2">
    <source>
        <dbReference type="EMBL" id="KFE64567.1"/>
    </source>
</evidence>
<dbReference type="Gene3D" id="3.30.450.20">
    <property type="entry name" value="PAS domain"/>
    <property type="match status" value="1"/>
</dbReference>
<name>A0A085WA54_9BACT</name>
<dbReference type="AlphaFoldDB" id="A0A085WA54"/>
<accession>A0A085WA54</accession>
<dbReference type="InterPro" id="IPR035965">
    <property type="entry name" value="PAS-like_dom_sf"/>
</dbReference>
<evidence type="ECO:0000313" key="3">
    <source>
        <dbReference type="Proteomes" id="UP000028725"/>
    </source>
</evidence>
<evidence type="ECO:0000259" key="1">
    <source>
        <dbReference type="Pfam" id="PF00989"/>
    </source>
</evidence>
<reference evidence="2 3" key="1">
    <citation type="submission" date="2014-04" db="EMBL/GenBank/DDBJ databases">
        <title>Genome assembly of Hyalangium minutum DSM 14724.</title>
        <authorList>
            <person name="Sharma G."/>
            <person name="Subramanian S."/>
        </authorList>
    </citation>
    <scope>NUCLEOTIDE SEQUENCE [LARGE SCALE GENOMIC DNA]</scope>
    <source>
        <strain evidence="2 3">DSM 14724</strain>
    </source>
</reference>
<dbReference type="EMBL" id="JMCB01000013">
    <property type="protein sequence ID" value="KFE64567.1"/>
    <property type="molecule type" value="Genomic_DNA"/>
</dbReference>
<gene>
    <name evidence="2" type="ORF">DB31_1585</name>
</gene>
<comment type="caution">
    <text evidence="2">The sequence shown here is derived from an EMBL/GenBank/DDBJ whole genome shotgun (WGS) entry which is preliminary data.</text>
</comment>
<organism evidence="2 3">
    <name type="scientific">Hyalangium minutum</name>
    <dbReference type="NCBI Taxonomy" id="394096"/>
    <lineage>
        <taxon>Bacteria</taxon>
        <taxon>Pseudomonadati</taxon>
        <taxon>Myxococcota</taxon>
        <taxon>Myxococcia</taxon>
        <taxon>Myxococcales</taxon>
        <taxon>Cystobacterineae</taxon>
        <taxon>Archangiaceae</taxon>
        <taxon>Hyalangium</taxon>
    </lineage>
</organism>
<feature type="domain" description="PAS fold" evidence="1">
    <location>
        <begin position="35"/>
        <end position="115"/>
    </location>
</feature>
<dbReference type="Proteomes" id="UP000028725">
    <property type="component" value="Unassembled WGS sequence"/>
</dbReference>
<dbReference type="SUPFAM" id="SSF55785">
    <property type="entry name" value="PYP-like sensor domain (PAS domain)"/>
    <property type="match status" value="1"/>
</dbReference>
<dbReference type="InterPro" id="IPR013767">
    <property type="entry name" value="PAS_fold"/>
</dbReference>
<dbReference type="Pfam" id="PF00989">
    <property type="entry name" value="PAS"/>
    <property type="match status" value="1"/>
</dbReference>
<dbReference type="RefSeq" id="WP_052420333.1">
    <property type="nucleotide sequence ID" value="NZ_JMCB01000013.1"/>
</dbReference>
<dbReference type="STRING" id="394096.DB31_1585"/>